<feature type="compositionally biased region" description="Low complexity" evidence="1">
    <location>
        <begin position="951"/>
        <end position="963"/>
    </location>
</feature>
<feature type="region of interest" description="Disordered" evidence="1">
    <location>
        <begin position="124"/>
        <end position="173"/>
    </location>
</feature>
<evidence type="ECO:0000313" key="4">
    <source>
        <dbReference type="Proteomes" id="UP000703269"/>
    </source>
</evidence>
<dbReference type="InterPro" id="IPR008266">
    <property type="entry name" value="Tyr_kinase_AS"/>
</dbReference>
<proteinExistence type="predicted"/>
<dbReference type="GO" id="GO:0004672">
    <property type="term" value="F:protein kinase activity"/>
    <property type="evidence" value="ECO:0007669"/>
    <property type="project" value="InterPro"/>
</dbReference>
<dbReference type="OrthoDB" id="2802734at2759"/>
<evidence type="ECO:0000259" key="2">
    <source>
        <dbReference type="Pfam" id="PF17667"/>
    </source>
</evidence>
<feature type="compositionally biased region" description="Polar residues" evidence="1">
    <location>
        <begin position="892"/>
        <end position="901"/>
    </location>
</feature>
<evidence type="ECO:0000256" key="1">
    <source>
        <dbReference type="SAM" id="MobiDB-lite"/>
    </source>
</evidence>
<feature type="compositionally biased region" description="Polar residues" evidence="1">
    <location>
        <begin position="29"/>
        <end position="44"/>
    </location>
</feature>
<feature type="domain" description="Fungal-type protein kinase" evidence="2">
    <location>
        <begin position="377"/>
        <end position="737"/>
    </location>
</feature>
<feature type="compositionally biased region" description="Low complexity" evidence="1">
    <location>
        <begin position="845"/>
        <end position="858"/>
    </location>
</feature>
<name>A0A9P3L9I3_9APHY</name>
<feature type="compositionally biased region" description="Acidic residues" evidence="1">
    <location>
        <begin position="124"/>
        <end position="157"/>
    </location>
</feature>
<feature type="compositionally biased region" description="Acidic residues" evidence="1">
    <location>
        <begin position="864"/>
        <end position="874"/>
    </location>
</feature>
<comment type="caution">
    <text evidence="3">The sequence shown here is derived from an EMBL/GenBank/DDBJ whole genome shotgun (WGS) entry which is preliminary data.</text>
</comment>
<dbReference type="PROSITE" id="PS00109">
    <property type="entry name" value="PROTEIN_KINASE_TYR"/>
    <property type="match status" value="1"/>
</dbReference>
<dbReference type="Gene3D" id="1.10.510.10">
    <property type="entry name" value="Transferase(Phosphotransferase) domain 1"/>
    <property type="match status" value="1"/>
</dbReference>
<reference evidence="3 4" key="1">
    <citation type="submission" date="2021-08" db="EMBL/GenBank/DDBJ databases">
        <title>Draft Genome Sequence of Phanerochaete sordida strain YK-624.</title>
        <authorList>
            <person name="Mori T."/>
            <person name="Dohra H."/>
            <person name="Suzuki T."/>
            <person name="Kawagishi H."/>
            <person name="Hirai H."/>
        </authorList>
    </citation>
    <scope>NUCLEOTIDE SEQUENCE [LARGE SCALE GENOMIC DNA]</scope>
    <source>
        <strain evidence="3 4">YK-624</strain>
    </source>
</reference>
<sequence>MAFSQFKKCFSFLNPKKKKPNESGLNPDLTDSTGAPLDCNSSSCDDILVDEPEPSYLSGELDPIDNAPESTAVFDPDIWKRPNFKVNVRYTDVDDREDELALLDTSTLADEDIEIDNNSAISYYDDDSTLDEDLNFGDSDGELESLDEHSDDEEDGLSSDPKDRPTPKTPRNCGAICRIVHDNNPFKDGHYNRIVNKKMDPRYTEIQPDKFRHKFFQGMRPILKTKRAKVHTLEPLRQLLSKSKPTDEQQTKTKLEKAMYPLLVDTFQSIFELANSKAQWKIVANHPETGKDDIKIDLALYPDDDRAKEAYTHNFSEARLDAEPALARCAWAHMLSAVEVKPCHSESGYTWSTSSKDDDDSGASKPPSFLNNTPTGRTARAQHAKYAAQIMLRQHRTHVFTIYVSAGLARVYRWDRAGCVATEPIDLLDDPWDFFDILYCMARQKAPEWGYDDTAVLASQKEIDKFREHDPGNDYLRAYKDAIFENELFYPIYKVECPEVNMDEEAQGKSTTIKSFLIGRHISGHGMPVGRCTRGYIAFDTGAQKMCFLKDQWRAQVRTPELEVYARLHRHKVQCIVTPIAGGDIPGKLRTSFQTTRYQDHIRASARMRRSLVRVHTRLVTKEIGRPLDTYKNGYELLSVIALAIVAHRQAWEKAEVLHRDVSAGNIMIDVHTGKGFLNDWDLAKYKEDLGSGAPASEAGGISGTWPFLSATALQYPTKPAEVSDDLESFIYVVLWLAFRFHRHADSPKAPACATEAEQLNANKMNFDLAKQIDGLFYDERTLENGVTIGGRAKLKDINLGVPPIELKKQKTPIAVFLKEAYALLHEHYRAIDFKRLQPYAGEPQLSTSTQDDQSRSQGAAEPYDLDPCDEFLDEFSSPKQKPKSAERSPSRRTSSGSNAPQRLLDDHSDLFHVIHKVLREVRAGKLDDDDYLFDQFAKLGELQKSTPKNSTGGTSKLSGSKRSSADANEGTAADQEKAGSASARPSKKLKKK</sequence>
<dbReference type="InterPro" id="IPR011009">
    <property type="entry name" value="Kinase-like_dom_sf"/>
</dbReference>
<gene>
    <name evidence="3" type="ORF">PsYK624_026390</name>
</gene>
<organism evidence="3 4">
    <name type="scientific">Phanerochaete sordida</name>
    <dbReference type="NCBI Taxonomy" id="48140"/>
    <lineage>
        <taxon>Eukaryota</taxon>
        <taxon>Fungi</taxon>
        <taxon>Dikarya</taxon>
        <taxon>Basidiomycota</taxon>
        <taxon>Agaricomycotina</taxon>
        <taxon>Agaricomycetes</taxon>
        <taxon>Polyporales</taxon>
        <taxon>Phanerochaetaceae</taxon>
        <taxon>Phanerochaete</taxon>
    </lineage>
</organism>
<dbReference type="InterPro" id="IPR040976">
    <property type="entry name" value="Pkinase_fungal"/>
</dbReference>
<dbReference type="Pfam" id="PF17667">
    <property type="entry name" value="Pkinase_fungal"/>
    <property type="match status" value="1"/>
</dbReference>
<dbReference type="EMBL" id="BPQB01000004">
    <property type="protein sequence ID" value="GJE86559.1"/>
    <property type="molecule type" value="Genomic_DNA"/>
</dbReference>
<dbReference type="AlphaFoldDB" id="A0A9P3L9I3"/>
<feature type="region of interest" description="Disordered" evidence="1">
    <location>
        <begin position="940"/>
        <end position="993"/>
    </location>
</feature>
<protein>
    <recommendedName>
        <fullName evidence="2">Fungal-type protein kinase domain-containing protein</fullName>
    </recommendedName>
</protein>
<dbReference type="PANTHER" id="PTHR38248:SF2">
    <property type="entry name" value="FUNK1 11"/>
    <property type="match status" value="1"/>
</dbReference>
<feature type="region of interest" description="Disordered" evidence="1">
    <location>
        <begin position="349"/>
        <end position="377"/>
    </location>
</feature>
<keyword evidence="4" id="KW-1185">Reference proteome</keyword>
<feature type="region of interest" description="Disordered" evidence="1">
    <location>
        <begin position="15"/>
        <end position="71"/>
    </location>
</feature>
<feature type="region of interest" description="Disordered" evidence="1">
    <location>
        <begin position="843"/>
        <end position="904"/>
    </location>
</feature>
<evidence type="ECO:0000313" key="3">
    <source>
        <dbReference type="EMBL" id="GJE86559.1"/>
    </source>
</evidence>
<dbReference type="PANTHER" id="PTHR38248">
    <property type="entry name" value="FUNK1 6"/>
    <property type="match status" value="1"/>
</dbReference>
<dbReference type="SUPFAM" id="SSF56112">
    <property type="entry name" value="Protein kinase-like (PK-like)"/>
    <property type="match status" value="1"/>
</dbReference>
<dbReference type="Proteomes" id="UP000703269">
    <property type="component" value="Unassembled WGS sequence"/>
</dbReference>
<accession>A0A9P3L9I3</accession>